<feature type="domain" description="GP-PDE" evidence="7">
    <location>
        <begin position="28"/>
        <end position="330"/>
    </location>
</feature>
<accession>A0A7Y9J9N1</accession>
<dbReference type="EMBL" id="JACCBG010000001">
    <property type="protein sequence ID" value="NYD40792.1"/>
    <property type="molecule type" value="Genomic_DNA"/>
</dbReference>
<dbReference type="Proteomes" id="UP000535511">
    <property type="component" value="Unassembled WGS sequence"/>
</dbReference>
<sequence length="346" mass="37380">MTTIPLSPTVPGPGAAPIARPSSLVVTPSVAGHRGASGYRPEHTLEAFRLALASGVDDLELDLVPTRDGHLVVRHDLELSLTTDVADRPDLAHLRRVREVDGARVAGWFVEDLTLAEVRTLRARERMILLRPGSAAYDGRFPVATLADVVALVSDWRAATGRDAGLLLELKHVGHLRRAGLAPEELVLDALRRHGLDHARSRVSVMALEEEPLRRLADVTRVPLVRLLDRPEQVTREALAAVADYADGIGAAKHLLLGGRGDQVVRDAHRHWLTVRAWTLAAENRFLAPAFRTPAGAHRAGDLAGEAGHLLALGVDGLITDHPDRVLAARDRWVAQASGISTHAAR</sequence>
<dbReference type="GO" id="GO:0008889">
    <property type="term" value="F:glycerophosphodiester phosphodiesterase activity"/>
    <property type="evidence" value="ECO:0007669"/>
    <property type="project" value="UniProtKB-EC"/>
</dbReference>
<comment type="similarity">
    <text evidence="1">Belongs to the glycerophosphoryl diester phosphodiesterase family.</text>
</comment>
<reference evidence="8 9" key="1">
    <citation type="submission" date="2020-07" db="EMBL/GenBank/DDBJ databases">
        <title>Sequencing the genomes of 1000 actinobacteria strains.</title>
        <authorList>
            <person name="Klenk H.-P."/>
        </authorList>
    </citation>
    <scope>NUCLEOTIDE SEQUENCE [LARGE SCALE GENOMIC DNA]</scope>
    <source>
        <strain evidence="8 9">DSM 21350</strain>
    </source>
</reference>
<evidence type="ECO:0000313" key="9">
    <source>
        <dbReference type="Proteomes" id="UP000535511"/>
    </source>
</evidence>
<dbReference type="InterPro" id="IPR017946">
    <property type="entry name" value="PLC-like_Pdiesterase_TIM-brl"/>
</dbReference>
<evidence type="ECO:0000256" key="5">
    <source>
        <dbReference type="ARBA" id="ARBA00022801"/>
    </source>
</evidence>
<dbReference type="SUPFAM" id="SSF51695">
    <property type="entry name" value="PLC-like phosphodiesterases"/>
    <property type="match status" value="1"/>
</dbReference>
<evidence type="ECO:0000256" key="6">
    <source>
        <dbReference type="ARBA" id="ARBA00047512"/>
    </source>
</evidence>
<comment type="caution">
    <text evidence="8">The sequence shown here is derived from an EMBL/GenBank/DDBJ whole genome shotgun (WGS) entry which is preliminary data.</text>
</comment>
<dbReference type="RefSeq" id="WP_179662627.1">
    <property type="nucleotide sequence ID" value="NZ_JACCBG010000001.1"/>
</dbReference>
<comment type="catalytic activity">
    <reaction evidence="6">
        <text>a sn-glycero-3-phosphodiester + H2O = an alcohol + sn-glycerol 3-phosphate + H(+)</text>
        <dbReference type="Rhea" id="RHEA:12969"/>
        <dbReference type="ChEBI" id="CHEBI:15377"/>
        <dbReference type="ChEBI" id="CHEBI:15378"/>
        <dbReference type="ChEBI" id="CHEBI:30879"/>
        <dbReference type="ChEBI" id="CHEBI:57597"/>
        <dbReference type="ChEBI" id="CHEBI:83408"/>
        <dbReference type="EC" id="3.1.4.46"/>
    </reaction>
</comment>
<dbReference type="PROSITE" id="PS51704">
    <property type="entry name" value="GP_PDE"/>
    <property type="match status" value="1"/>
</dbReference>
<name>A0A7Y9J9N1_9ACTN</name>
<evidence type="ECO:0000259" key="7">
    <source>
        <dbReference type="PROSITE" id="PS51704"/>
    </source>
</evidence>
<dbReference type="AlphaFoldDB" id="A0A7Y9J9N1"/>
<dbReference type="EC" id="3.1.4.46" evidence="2"/>
<organism evidence="8 9">
    <name type="scientific">Nocardioides panaciterrulae</name>
    <dbReference type="NCBI Taxonomy" id="661492"/>
    <lineage>
        <taxon>Bacteria</taxon>
        <taxon>Bacillati</taxon>
        <taxon>Actinomycetota</taxon>
        <taxon>Actinomycetes</taxon>
        <taxon>Propionibacteriales</taxon>
        <taxon>Nocardioidaceae</taxon>
        <taxon>Nocardioides</taxon>
    </lineage>
</organism>
<gene>
    <name evidence="8" type="ORF">BJZ21_000875</name>
</gene>
<dbReference type="PANTHER" id="PTHR43620">
    <property type="entry name" value="GLYCEROPHOSPHORYL DIESTER PHOSPHODIESTERASE"/>
    <property type="match status" value="1"/>
</dbReference>
<evidence type="ECO:0000313" key="8">
    <source>
        <dbReference type="EMBL" id="NYD40792.1"/>
    </source>
</evidence>
<keyword evidence="3" id="KW-0732">Signal</keyword>
<dbReference type="Gene3D" id="3.20.20.190">
    <property type="entry name" value="Phosphatidylinositol (PI) phosphodiesterase"/>
    <property type="match status" value="1"/>
</dbReference>
<proteinExistence type="inferred from homology"/>
<protein>
    <recommendedName>
        <fullName evidence="2">glycerophosphodiester phosphodiesterase</fullName>
        <ecNumber evidence="2">3.1.4.46</ecNumber>
    </recommendedName>
</protein>
<dbReference type="InterPro" id="IPR030395">
    <property type="entry name" value="GP_PDE_dom"/>
</dbReference>
<keyword evidence="5 8" id="KW-0378">Hydrolase</keyword>
<dbReference type="GO" id="GO:0006629">
    <property type="term" value="P:lipid metabolic process"/>
    <property type="evidence" value="ECO:0007669"/>
    <property type="project" value="InterPro"/>
</dbReference>
<dbReference type="GO" id="GO:0042597">
    <property type="term" value="C:periplasmic space"/>
    <property type="evidence" value="ECO:0007669"/>
    <property type="project" value="TreeGrafter"/>
</dbReference>
<dbReference type="Pfam" id="PF03009">
    <property type="entry name" value="GDPD"/>
    <property type="match status" value="1"/>
</dbReference>
<dbReference type="GO" id="GO:0006071">
    <property type="term" value="P:glycerol metabolic process"/>
    <property type="evidence" value="ECO:0007669"/>
    <property type="project" value="UniProtKB-KW"/>
</dbReference>
<dbReference type="PANTHER" id="PTHR43620:SF7">
    <property type="entry name" value="GLYCEROPHOSPHODIESTER PHOSPHODIESTERASE GDPD5-RELATED"/>
    <property type="match status" value="1"/>
</dbReference>
<evidence type="ECO:0000256" key="4">
    <source>
        <dbReference type="ARBA" id="ARBA00022798"/>
    </source>
</evidence>
<keyword evidence="9" id="KW-1185">Reference proteome</keyword>
<evidence type="ECO:0000256" key="3">
    <source>
        <dbReference type="ARBA" id="ARBA00022729"/>
    </source>
</evidence>
<evidence type="ECO:0000256" key="2">
    <source>
        <dbReference type="ARBA" id="ARBA00012247"/>
    </source>
</evidence>
<keyword evidence="4" id="KW-0319">Glycerol metabolism</keyword>
<evidence type="ECO:0000256" key="1">
    <source>
        <dbReference type="ARBA" id="ARBA00007277"/>
    </source>
</evidence>